<protein>
    <submittedName>
        <fullName evidence="2">Uncharacterized protein</fullName>
    </submittedName>
</protein>
<name>A0AAX0LAS7_9BACT</name>
<comment type="caution">
    <text evidence="2">The sequence shown here is derived from an EMBL/GenBank/DDBJ whole genome shotgun (WGS) entry which is preliminary data.</text>
</comment>
<reference evidence="2 3" key="1">
    <citation type="submission" date="2016-08" db="EMBL/GenBank/DDBJ databases">
        <title>Campylobacter species from sea mammals.</title>
        <authorList>
            <person name="Gilbert M.J."/>
            <person name="Byrne B.A."/>
            <person name="Zomer A.L."/>
            <person name="Wagenaar J.A."/>
        </authorList>
    </citation>
    <scope>NUCLEOTIDE SEQUENCE [LARGE SCALE GENOMIC DNA]</scope>
    <source>
        <strain evidence="2 3">1105248</strain>
    </source>
</reference>
<proteinExistence type="predicted"/>
<dbReference type="AlphaFoldDB" id="A0AAX0LAS7"/>
<dbReference type="RefSeq" id="WP_069637510.1">
    <property type="nucleotide sequence ID" value="NZ_MCRK01000036.1"/>
</dbReference>
<evidence type="ECO:0000313" key="3">
    <source>
        <dbReference type="Proteomes" id="UP000189728"/>
    </source>
</evidence>
<dbReference type="EMBL" id="MCRK01000036">
    <property type="protein sequence ID" value="OPA77357.1"/>
    <property type="molecule type" value="Genomic_DNA"/>
</dbReference>
<feature type="transmembrane region" description="Helical" evidence="1">
    <location>
        <begin position="59"/>
        <end position="78"/>
    </location>
</feature>
<evidence type="ECO:0000256" key="1">
    <source>
        <dbReference type="SAM" id="Phobius"/>
    </source>
</evidence>
<evidence type="ECO:0000313" key="2">
    <source>
        <dbReference type="EMBL" id="OPA77357.1"/>
    </source>
</evidence>
<organism evidence="2 3">
    <name type="scientific">Campylobacter pinnipediorum subsp. pinnipediorum</name>
    <dbReference type="NCBI Taxonomy" id="1660067"/>
    <lineage>
        <taxon>Bacteria</taxon>
        <taxon>Pseudomonadati</taxon>
        <taxon>Campylobacterota</taxon>
        <taxon>Epsilonproteobacteria</taxon>
        <taxon>Campylobacterales</taxon>
        <taxon>Campylobacteraceae</taxon>
        <taxon>Campylobacter</taxon>
    </lineage>
</organism>
<keyword evidence="1" id="KW-0472">Membrane</keyword>
<keyword evidence="1" id="KW-1133">Transmembrane helix</keyword>
<accession>A0AAX0LAS7</accession>
<dbReference type="Proteomes" id="UP000189728">
    <property type="component" value="Unassembled WGS sequence"/>
</dbReference>
<gene>
    <name evidence="2" type="ORF">BFG04_04485</name>
</gene>
<sequence length="164" mass="19809">MGVRKKLIKNIDGIIRDIEHNWDSGKKDYESYSQTIDYINQHIDAINEQRQKPTTQDYWLFYFLVRFALTFIVFFIIFALASDGYDRLLPFSIVLAFLFARQRETNKFLDDNSSFDEFIIILQRLSIDITREYVGRLRRKTDDINEIVKKKNPEEYEYDEYVNY</sequence>
<keyword evidence="1" id="KW-0812">Transmembrane</keyword>